<proteinExistence type="predicted"/>
<gene>
    <name evidence="1" type="ORF">G1H19_02355</name>
</gene>
<name>A0A7K3W946_9ACTN</name>
<dbReference type="EMBL" id="JAAGWK010000005">
    <property type="protein sequence ID" value="NEL52856.1"/>
    <property type="molecule type" value="Genomic_DNA"/>
</dbReference>
<dbReference type="Proteomes" id="UP000470470">
    <property type="component" value="Unassembled WGS sequence"/>
</dbReference>
<keyword evidence="2" id="KW-1185">Reference proteome</keyword>
<reference evidence="1 2" key="1">
    <citation type="submission" date="2020-02" db="EMBL/GenBank/DDBJ databases">
        <title>The whole genome sequence of CPCC 205119.</title>
        <authorList>
            <person name="Jiang Z."/>
        </authorList>
    </citation>
    <scope>NUCLEOTIDE SEQUENCE [LARGE SCALE GENOMIC DNA]</scope>
    <source>
        <strain evidence="1 2">CPCC 205119</strain>
    </source>
</reference>
<comment type="caution">
    <text evidence="1">The sequence shown here is derived from an EMBL/GenBank/DDBJ whole genome shotgun (WGS) entry which is preliminary data.</text>
</comment>
<accession>A0A7K3W946</accession>
<evidence type="ECO:0000313" key="1">
    <source>
        <dbReference type="EMBL" id="NEL52856.1"/>
    </source>
</evidence>
<organism evidence="1 2">
    <name type="scientific">Goekera deserti</name>
    <dbReference type="NCBI Taxonomy" id="2497753"/>
    <lineage>
        <taxon>Bacteria</taxon>
        <taxon>Bacillati</taxon>
        <taxon>Actinomycetota</taxon>
        <taxon>Actinomycetes</taxon>
        <taxon>Geodermatophilales</taxon>
        <taxon>Geodermatophilaceae</taxon>
        <taxon>Goekera</taxon>
    </lineage>
</organism>
<sequence length="48" mass="4956">MPGADGMALAVDLAAGHATARPPHTWELLMPDAVLPAERVHLCPRGAA</sequence>
<dbReference type="RefSeq" id="WP_162393125.1">
    <property type="nucleotide sequence ID" value="NZ_JAABOZ010000005.1"/>
</dbReference>
<evidence type="ECO:0000313" key="2">
    <source>
        <dbReference type="Proteomes" id="UP000470470"/>
    </source>
</evidence>
<protein>
    <submittedName>
        <fullName evidence="1">Uncharacterized protein</fullName>
    </submittedName>
</protein>
<dbReference type="AlphaFoldDB" id="A0A7K3W946"/>